<proteinExistence type="predicted"/>
<dbReference type="EMBL" id="CP035758">
    <property type="protein sequence ID" value="QBD77888.1"/>
    <property type="molecule type" value="Genomic_DNA"/>
</dbReference>
<dbReference type="KEGG" id="kbs:EPA93_18570"/>
<dbReference type="RefSeq" id="WP_129888941.1">
    <property type="nucleotide sequence ID" value="NZ_CP035758.1"/>
</dbReference>
<evidence type="ECO:0000313" key="2">
    <source>
        <dbReference type="Proteomes" id="UP000290365"/>
    </source>
</evidence>
<reference evidence="1 2" key="1">
    <citation type="submission" date="2019-01" db="EMBL/GenBank/DDBJ databases">
        <title>Ktedonosporobacter rubrisoli SCAWS-G2.</title>
        <authorList>
            <person name="Huang Y."/>
            <person name="Yan B."/>
        </authorList>
    </citation>
    <scope>NUCLEOTIDE SEQUENCE [LARGE SCALE GENOMIC DNA]</scope>
    <source>
        <strain evidence="1 2">SCAWS-G2</strain>
    </source>
</reference>
<name>A0A4P6JR25_KTERU</name>
<keyword evidence="2" id="KW-1185">Reference proteome</keyword>
<sequence>MQNRNNAYDAVNLRLVSPEPERIQGVLGLIGRDVSAVEGRSMEVYRGGQYLCSLRTSEDGMGADAKPADTQARLRSGDVIYYVDLEPRILYLSGMLTTRDSYNPTYNAEVTIRVNNPSTFLRCYFQAFKDYRLDPIIRFKASVERAFRRYAESVGHDKLKRRDFESAAFKNHEGRNLGIWIVRSVADIMDDPQRRKIREIEKQTEIEKAKERSKAEVQRVKSNFTQIEDSKQKAYNRREKSKDTNFELEQEAKRQAHIYQQKLREIVFNTVNPQWAEYILKELDKVDNSIPEFFRQNPAVLQYFPGLLQLQSLQPPQLFLEKPSADIRGQNVTDMRLNNSRRRQGEGGH</sequence>
<protein>
    <submittedName>
        <fullName evidence="1">Uncharacterized protein</fullName>
    </submittedName>
</protein>
<accession>A0A4P6JR25</accession>
<evidence type="ECO:0000313" key="1">
    <source>
        <dbReference type="EMBL" id="QBD77888.1"/>
    </source>
</evidence>
<dbReference type="Proteomes" id="UP000290365">
    <property type="component" value="Chromosome"/>
</dbReference>
<dbReference type="OrthoDB" id="9842904at2"/>
<organism evidence="1 2">
    <name type="scientific">Ktedonosporobacter rubrisoli</name>
    <dbReference type="NCBI Taxonomy" id="2509675"/>
    <lineage>
        <taxon>Bacteria</taxon>
        <taxon>Bacillati</taxon>
        <taxon>Chloroflexota</taxon>
        <taxon>Ktedonobacteria</taxon>
        <taxon>Ktedonobacterales</taxon>
        <taxon>Ktedonosporobacteraceae</taxon>
        <taxon>Ktedonosporobacter</taxon>
    </lineage>
</organism>
<gene>
    <name evidence="1" type="ORF">EPA93_18570</name>
</gene>
<dbReference type="AlphaFoldDB" id="A0A4P6JR25"/>